<reference evidence="4 5" key="2">
    <citation type="journal article" date="2010" name="Nucleic Acids Res.">
        <title>BeetleBase in 2010: revisions to provide comprehensive genomic information for Tribolium castaneum.</title>
        <authorList>
            <person name="Kim H.S."/>
            <person name="Murphy T."/>
            <person name="Xia J."/>
            <person name="Caragea D."/>
            <person name="Park Y."/>
            <person name="Beeman R.W."/>
            <person name="Lorenzen M.D."/>
            <person name="Butcher S."/>
            <person name="Manak J.R."/>
            <person name="Brown S.J."/>
        </authorList>
    </citation>
    <scope>NUCLEOTIDE SEQUENCE [LARGE SCALE GENOMIC DNA]</scope>
    <source>
        <strain evidence="4 5">Georgia GA2</strain>
    </source>
</reference>
<dbReference type="Pfam" id="PF08398">
    <property type="entry name" value="Phospholip_A2_4"/>
    <property type="match status" value="1"/>
</dbReference>
<dbReference type="InterPro" id="IPR013607">
    <property type="entry name" value="Phospholipase_A2-like"/>
</dbReference>
<organism evidence="4 5">
    <name type="scientific">Tribolium castaneum</name>
    <name type="common">Red flour beetle</name>
    <dbReference type="NCBI Taxonomy" id="7070"/>
    <lineage>
        <taxon>Eukaryota</taxon>
        <taxon>Metazoa</taxon>
        <taxon>Ecdysozoa</taxon>
        <taxon>Arthropoda</taxon>
        <taxon>Hexapoda</taxon>
        <taxon>Insecta</taxon>
        <taxon>Pterygota</taxon>
        <taxon>Neoptera</taxon>
        <taxon>Endopterygota</taxon>
        <taxon>Coleoptera</taxon>
        <taxon>Polyphaga</taxon>
        <taxon>Cucujiformia</taxon>
        <taxon>Tenebrionidae</taxon>
        <taxon>Tenebrionidae incertae sedis</taxon>
        <taxon>Tribolium</taxon>
    </lineage>
</organism>
<evidence type="ECO:0000313" key="4">
    <source>
        <dbReference type="EMBL" id="EFA13680.1"/>
    </source>
</evidence>
<evidence type="ECO:0000256" key="1">
    <source>
        <dbReference type="SAM" id="Coils"/>
    </source>
</evidence>
<dbReference type="PhylomeDB" id="D7GY33"/>
<dbReference type="eggNOG" id="ENOG502RX9T">
    <property type="taxonomic scope" value="Eukaryota"/>
</dbReference>
<name>D7GY33_TRICA</name>
<dbReference type="AlphaFoldDB" id="D7GY33"/>
<dbReference type="EMBL" id="KQ972345">
    <property type="protein sequence ID" value="EFA13680.1"/>
    <property type="molecule type" value="Genomic_DNA"/>
</dbReference>
<protein>
    <recommendedName>
        <fullName evidence="3">Phospholipase A2-like domain-containing protein</fullName>
    </recommendedName>
</protein>
<dbReference type="Gene3D" id="1.20.90.10">
    <property type="entry name" value="Phospholipase A2 domain"/>
    <property type="match status" value="1"/>
</dbReference>
<dbReference type="HOGENOM" id="CLU_033286_1_1_1"/>
<feature type="domain" description="Phospholipase A2-like" evidence="3">
    <location>
        <begin position="20"/>
        <end position="93"/>
    </location>
</feature>
<sequence length="530" mass="59432">MLSFKGEGLLNTAINKLPFELHLPGYQYCGPGTKLKKRLERGDPGINKLDSFCKTHDIAYANSNDLKDRHQADRILEDSAWSRVKSKDASFGEKASAWFVTNAMKVKRKLGMGIQRKKSKRKTKKSRKRTQKKQQPFHKALLSNLENKGYDNIKSALSAARIAVRKSGGRKRIKIPRIIPIKTGGFLPLLPLIFGGLSALGAMGGGAAAITKAVNDAKAAKQKLDENKRHNKVLEDIAIGKAGSGLYLRKQPRGYGLYLRVESTLSEHYEPPIDLEENSNYSIALIGFYTNNNIPNIEESTNKFYYLAPNTTEEKVITFPKGAYEIAAIEEYIQIILSGRSATDAQKQNTFSLKANENTLKCEIFSIYDINFAHEDSISKLLGFSKRKLKARQLHESYLPVNIIKGNTIRIKCSIDSVMADQLLNLNKIAACEYTDTYVSANDLEVNKKYKIINLTKANTQHGVMMVAYLDNVGKVFLPKRLTAVMNDTIITTLMEGLGSYLIYMGRKQANGNQEHDAHIFNFERIVHED</sequence>
<evidence type="ECO:0000313" key="5">
    <source>
        <dbReference type="Proteomes" id="UP000007266"/>
    </source>
</evidence>
<feature type="coiled-coil region" evidence="1">
    <location>
        <begin position="207"/>
        <end position="237"/>
    </location>
</feature>
<keyword evidence="1" id="KW-0175">Coiled coil</keyword>
<dbReference type="InParanoid" id="D7GY33"/>
<proteinExistence type="predicted"/>
<dbReference type="GO" id="GO:0006644">
    <property type="term" value="P:phospholipid metabolic process"/>
    <property type="evidence" value="ECO:0007669"/>
    <property type="project" value="InterPro"/>
</dbReference>
<keyword evidence="5" id="KW-1185">Reference proteome</keyword>
<dbReference type="InterPro" id="IPR036444">
    <property type="entry name" value="PLipase_A2_dom_sf"/>
</dbReference>
<gene>
    <name evidence="4" type="primary">GLEAN_04211</name>
    <name evidence="4" type="ORF">TcasGA2_TC004211</name>
</gene>
<feature type="region of interest" description="Disordered" evidence="2">
    <location>
        <begin position="110"/>
        <end position="138"/>
    </location>
</feature>
<evidence type="ECO:0000256" key="2">
    <source>
        <dbReference type="SAM" id="MobiDB-lite"/>
    </source>
</evidence>
<dbReference type="OMA" id="GCRAKES"/>
<dbReference type="GO" id="GO:0050482">
    <property type="term" value="P:arachidonate secretion"/>
    <property type="evidence" value="ECO:0007669"/>
    <property type="project" value="InterPro"/>
</dbReference>
<dbReference type="GO" id="GO:0005198">
    <property type="term" value="F:structural molecule activity"/>
    <property type="evidence" value="ECO:0007669"/>
    <property type="project" value="InterPro"/>
</dbReference>
<dbReference type="Proteomes" id="UP000007266">
    <property type="component" value="Unassembled WGS sequence"/>
</dbReference>
<dbReference type="GO" id="GO:0004623">
    <property type="term" value="F:phospholipase A2 activity"/>
    <property type="evidence" value="ECO:0007669"/>
    <property type="project" value="InterPro"/>
</dbReference>
<accession>D7GY33</accession>
<evidence type="ECO:0000259" key="3">
    <source>
        <dbReference type="Pfam" id="PF08398"/>
    </source>
</evidence>
<reference evidence="4 5" key="1">
    <citation type="journal article" date="2008" name="Nature">
        <title>The genome of the model beetle and pest Tribolium castaneum.</title>
        <authorList>
            <consortium name="Tribolium Genome Sequencing Consortium"/>
            <person name="Richards S."/>
            <person name="Gibbs R.A."/>
            <person name="Weinstock G.M."/>
            <person name="Brown S.J."/>
            <person name="Denell R."/>
            <person name="Beeman R.W."/>
            <person name="Gibbs R."/>
            <person name="Beeman R.W."/>
            <person name="Brown S.J."/>
            <person name="Bucher G."/>
            <person name="Friedrich M."/>
            <person name="Grimmelikhuijzen C.J."/>
            <person name="Klingler M."/>
            <person name="Lorenzen M."/>
            <person name="Richards S."/>
            <person name="Roth S."/>
            <person name="Schroder R."/>
            <person name="Tautz D."/>
            <person name="Zdobnov E.M."/>
            <person name="Muzny D."/>
            <person name="Gibbs R.A."/>
            <person name="Weinstock G.M."/>
            <person name="Attaway T."/>
            <person name="Bell S."/>
            <person name="Buhay C.J."/>
            <person name="Chandrabose M.N."/>
            <person name="Chavez D."/>
            <person name="Clerk-Blankenburg K.P."/>
            <person name="Cree A."/>
            <person name="Dao M."/>
            <person name="Davis C."/>
            <person name="Chacko J."/>
            <person name="Dinh H."/>
            <person name="Dugan-Rocha S."/>
            <person name="Fowler G."/>
            <person name="Garner T.T."/>
            <person name="Garnes J."/>
            <person name="Gnirke A."/>
            <person name="Hawes A."/>
            <person name="Hernandez J."/>
            <person name="Hines S."/>
            <person name="Holder M."/>
            <person name="Hume J."/>
            <person name="Jhangiani S.N."/>
            <person name="Joshi V."/>
            <person name="Khan Z.M."/>
            <person name="Jackson L."/>
            <person name="Kovar C."/>
            <person name="Kowis A."/>
            <person name="Lee S."/>
            <person name="Lewis L.R."/>
            <person name="Margolis J."/>
            <person name="Morgan M."/>
            <person name="Nazareth L.V."/>
            <person name="Nguyen N."/>
            <person name="Okwuonu G."/>
            <person name="Parker D."/>
            <person name="Richards S."/>
            <person name="Ruiz S.J."/>
            <person name="Santibanez J."/>
            <person name="Savard J."/>
            <person name="Scherer S.E."/>
            <person name="Schneider B."/>
            <person name="Sodergren E."/>
            <person name="Tautz D."/>
            <person name="Vattahil S."/>
            <person name="Villasana D."/>
            <person name="White C.S."/>
            <person name="Wright R."/>
            <person name="Park Y."/>
            <person name="Beeman R.W."/>
            <person name="Lord J."/>
            <person name="Oppert B."/>
            <person name="Lorenzen M."/>
            <person name="Brown S."/>
            <person name="Wang L."/>
            <person name="Savard J."/>
            <person name="Tautz D."/>
            <person name="Richards S."/>
            <person name="Weinstock G."/>
            <person name="Gibbs R.A."/>
            <person name="Liu Y."/>
            <person name="Worley K."/>
            <person name="Weinstock G."/>
            <person name="Elsik C.G."/>
            <person name="Reese J.T."/>
            <person name="Elhaik E."/>
            <person name="Landan G."/>
            <person name="Graur D."/>
            <person name="Arensburger P."/>
            <person name="Atkinson P."/>
            <person name="Beeman R.W."/>
            <person name="Beidler J."/>
            <person name="Brown S.J."/>
            <person name="Demuth J.P."/>
            <person name="Drury D.W."/>
            <person name="Du Y.Z."/>
            <person name="Fujiwara H."/>
            <person name="Lorenzen M."/>
            <person name="Maselli V."/>
            <person name="Osanai M."/>
            <person name="Park Y."/>
            <person name="Robertson H.M."/>
            <person name="Tu Z."/>
            <person name="Wang J.J."/>
            <person name="Wang S."/>
            <person name="Richards S."/>
            <person name="Song H."/>
            <person name="Zhang L."/>
            <person name="Sodergren E."/>
            <person name="Werner D."/>
            <person name="Stanke M."/>
            <person name="Morgenstern B."/>
            <person name="Solovyev V."/>
            <person name="Kosarev P."/>
            <person name="Brown G."/>
            <person name="Chen H.C."/>
            <person name="Ermolaeva O."/>
            <person name="Hlavina W."/>
            <person name="Kapustin Y."/>
            <person name="Kiryutin B."/>
            <person name="Kitts P."/>
            <person name="Maglott D."/>
            <person name="Pruitt K."/>
            <person name="Sapojnikov V."/>
            <person name="Souvorov A."/>
            <person name="Mackey A.J."/>
            <person name="Waterhouse R.M."/>
            <person name="Wyder S."/>
            <person name="Zdobnov E.M."/>
            <person name="Zdobnov E.M."/>
            <person name="Wyder S."/>
            <person name="Kriventseva E.V."/>
            <person name="Kadowaki T."/>
            <person name="Bork P."/>
            <person name="Aranda M."/>
            <person name="Bao R."/>
            <person name="Beermann A."/>
            <person name="Berns N."/>
            <person name="Bolognesi R."/>
            <person name="Bonneton F."/>
            <person name="Bopp D."/>
            <person name="Brown S.J."/>
            <person name="Bucher G."/>
            <person name="Butts T."/>
            <person name="Chaumot A."/>
            <person name="Denell R.E."/>
            <person name="Ferrier D.E."/>
            <person name="Friedrich M."/>
            <person name="Gordon C.M."/>
            <person name="Jindra M."/>
            <person name="Klingler M."/>
            <person name="Lan Q."/>
            <person name="Lattorff H.M."/>
            <person name="Laudet V."/>
            <person name="von Levetsow C."/>
            <person name="Liu Z."/>
            <person name="Lutz R."/>
            <person name="Lynch J.A."/>
            <person name="da Fonseca R.N."/>
            <person name="Posnien N."/>
            <person name="Reuter R."/>
            <person name="Roth S."/>
            <person name="Savard J."/>
            <person name="Schinko J.B."/>
            <person name="Schmitt C."/>
            <person name="Schoppmeier M."/>
            <person name="Schroder R."/>
            <person name="Shippy T.D."/>
            <person name="Simonnet F."/>
            <person name="Marques-Souza H."/>
            <person name="Tautz D."/>
            <person name="Tomoyasu Y."/>
            <person name="Trauner J."/>
            <person name="Van der Zee M."/>
            <person name="Vervoort M."/>
            <person name="Wittkopp N."/>
            <person name="Wimmer E.A."/>
            <person name="Yang X."/>
            <person name="Jones A.K."/>
            <person name="Sattelle D.B."/>
            <person name="Ebert P.R."/>
            <person name="Nelson D."/>
            <person name="Scott J.G."/>
            <person name="Beeman R.W."/>
            <person name="Muthukrishnan S."/>
            <person name="Kramer K.J."/>
            <person name="Arakane Y."/>
            <person name="Beeman R.W."/>
            <person name="Zhu Q."/>
            <person name="Hogenkamp D."/>
            <person name="Dixit R."/>
            <person name="Oppert B."/>
            <person name="Jiang H."/>
            <person name="Zou Z."/>
            <person name="Marshall J."/>
            <person name="Elpidina E."/>
            <person name="Vinokurov K."/>
            <person name="Oppert C."/>
            <person name="Zou Z."/>
            <person name="Evans J."/>
            <person name="Lu Z."/>
            <person name="Zhao P."/>
            <person name="Sumathipala N."/>
            <person name="Altincicek B."/>
            <person name="Vilcinskas A."/>
            <person name="Williams M."/>
            <person name="Hultmark D."/>
            <person name="Hetru C."/>
            <person name="Jiang H."/>
            <person name="Grimmelikhuijzen C.J."/>
            <person name="Hauser F."/>
            <person name="Cazzamali G."/>
            <person name="Williamson M."/>
            <person name="Park Y."/>
            <person name="Li B."/>
            <person name="Tanaka Y."/>
            <person name="Predel R."/>
            <person name="Neupert S."/>
            <person name="Schachtner J."/>
            <person name="Verleyen P."/>
            <person name="Raible F."/>
            <person name="Bork P."/>
            <person name="Friedrich M."/>
            <person name="Walden K.K."/>
            <person name="Robertson H.M."/>
            <person name="Angeli S."/>
            <person name="Foret S."/>
            <person name="Bucher G."/>
            <person name="Schuetz S."/>
            <person name="Maleszka R."/>
            <person name="Wimmer E.A."/>
            <person name="Beeman R.W."/>
            <person name="Lorenzen M."/>
            <person name="Tomoyasu Y."/>
            <person name="Miller S.C."/>
            <person name="Grossmann D."/>
            <person name="Bucher G."/>
        </authorList>
    </citation>
    <scope>NUCLEOTIDE SEQUENCE [LARGE SCALE GENOMIC DNA]</scope>
    <source>
        <strain evidence="4 5">Georgia GA2</strain>
    </source>
</reference>
<feature type="compositionally biased region" description="Basic residues" evidence="2">
    <location>
        <begin position="110"/>
        <end position="136"/>
    </location>
</feature>